<feature type="domain" description="Major facilitator superfamily (MFS) profile" evidence="8">
    <location>
        <begin position="14"/>
        <end position="479"/>
    </location>
</feature>
<sequence length="486" mass="53948">MFVIKRFRYVIALLIFNSTLACYIGRINLSTAIVEMAKKTTMNRTDIDNWPRDVCYDTNEPFPINNSSLSTATTIKPATIVSDGSAPRFDWSEKTQGILLGAFFWGYFLMMVPGGRIAETHGPRLLLTFGMVMTGLINLLTPFMAPLFYVFVASRVVLGLSQAIVFPGCYALVSNWIPEHERSTVLALTSVGGSIGTIITSSMSGYLCKHGFAGGWPSVFYVTGIICIVMGIISYLMVTNHPGNHPMISSDELLYIKENMPKSQTVKSDTRFPWKAVLTSVPVIAEICAKLCMTWVYSFVILKAPSYMEKVLRMPLERNGMFSSLFFVANSISLLLSGIFADWIIQRKVFRSKTIVRKIFEGISVFGTGLSLAFIPLADCNETFFLSIMILSQIAFGMQAGGELPLPSDMSNEYSATIFAINNMCGMSMAFVGPFITGMILDMEPTMPKQQWSYIIYFTVAFNMVGGLIFSIFASAELQNWTRSKS</sequence>
<accession>A0A9Q0MCE9</accession>
<dbReference type="PROSITE" id="PS51257">
    <property type="entry name" value="PROKAR_LIPOPROTEIN"/>
    <property type="match status" value="1"/>
</dbReference>
<keyword evidence="3 7" id="KW-0812">Transmembrane</keyword>
<dbReference type="GO" id="GO:0016020">
    <property type="term" value="C:membrane"/>
    <property type="evidence" value="ECO:0007669"/>
    <property type="project" value="UniProtKB-SubCell"/>
</dbReference>
<feature type="transmembrane region" description="Helical" evidence="7">
    <location>
        <begin position="185"/>
        <end position="207"/>
    </location>
</feature>
<dbReference type="PANTHER" id="PTHR11662">
    <property type="entry name" value="SOLUTE CARRIER FAMILY 17"/>
    <property type="match status" value="1"/>
</dbReference>
<gene>
    <name evidence="9" type="ORF">RDWZM_000482</name>
</gene>
<comment type="subcellular location">
    <subcellularLocation>
        <location evidence="1">Membrane</location>
        <topology evidence="1">Multi-pass membrane protein</topology>
    </subcellularLocation>
</comment>
<dbReference type="Pfam" id="PF07690">
    <property type="entry name" value="MFS_1"/>
    <property type="match status" value="1"/>
</dbReference>
<dbReference type="InterPro" id="IPR020846">
    <property type="entry name" value="MFS_dom"/>
</dbReference>
<dbReference type="InterPro" id="IPR011701">
    <property type="entry name" value="MFS"/>
</dbReference>
<feature type="transmembrane region" description="Helical" evidence="7">
    <location>
        <begin position="95"/>
        <end position="112"/>
    </location>
</feature>
<evidence type="ECO:0000256" key="1">
    <source>
        <dbReference type="ARBA" id="ARBA00004141"/>
    </source>
</evidence>
<evidence type="ECO:0000313" key="9">
    <source>
        <dbReference type="EMBL" id="KAJ6221937.1"/>
    </source>
</evidence>
<dbReference type="PROSITE" id="PS50850">
    <property type="entry name" value="MFS"/>
    <property type="match status" value="1"/>
</dbReference>
<feature type="transmembrane region" description="Helical" evidence="7">
    <location>
        <begin position="322"/>
        <end position="345"/>
    </location>
</feature>
<organism evidence="9 10">
    <name type="scientific">Blomia tropicalis</name>
    <name type="common">Mite</name>
    <dbReference type="NCBI Taxonomy" id="40697"/>
    <lineage>
        <taxon>Eukaryota</taxon>
        <taxon>Metazoa</taxon>
        <taxon>Ecdysozoa</taxon>
        <taxon>Arthropoda</taxon>
        <taxon>Chelicerata</taxon>
        <taxon>Arachnida</taxon>
        <taxon>Acari</taxon>
        <taxon>Acariformes</taxon>
        <taxon>Sarcoptiformes</taxon>
        <taxon>Astigmata</taxon>
        <taxon>Glycyphagoidea</taxon>
        <taxon>Echimyopodidae</taxon>
        <taxon>Blomia</taxon>
    </lineage>
</organism>
<evidence type="ECO:0000256" key="5">
    <source>
        <dbReference type="ARBA" id="ARBA00022989"/>
    </source>
</evidence>
<dbReference type="EMBL" id="JAPWDV010000001">
    <property type="protein sequence ID" value="KAJ6221937.1"/>
    <property type="molecule type" value="Genomic_DNA"/>
</dbReference>
<evidence type="ECO:0000256" key="3">
    <source>
        <dbReference type="ARBA" id="ARBA00022692"/>
    </source>
</evidence>
<dbReference type="Gene3D" id="1.20.1250.20">
    <property type="entry name" value="MFS general substrate transporter like domains"/>
    <property type="match status" value="2"/>
</dbReference>
<feature type="transmembrane region" description="Helical" evidence="7">
    <location>
        <begin position="147"/>
        <end position="173"/>
    </location>
</feature>
<keyword evidence="2" id="KW-0813">Transport</keyword>
<proteinExistence type="predicted"/>
<dbReference type="GO" id="GO:0015293">
    <property type="term" value="F:symporter activity"/>
    <property type="evidence" value="ECO:0007669"/>
    <property type="project" value="UniProtKB-KW"/>
</dbReference>
<feature type="transmembrane region" description="Helical" evidence="7">
    <location>
        <begin position="418"/>
        <end position="440"/>
    </location>
</feature>
<keyword evidence="4" id="KW-0769">Symport</keyword>
<name>A0A9Q0MCE9_BLOTA</name>
<dbReference type="OMA" id="CLSSAVM"/>
<evidence type="ECO:0000259" key="8">
    <source>
        <dbReference type="PROSITE" id="PS50850"/>
    </source>
</evidence>
<evidence type="ECO:0000256" key="7">
    <source>
        <dbReference type="SAM" id="Phobius"/>
    </source>
</evidence>
<keyword evidence="6 7" id="KW-0472">Membrane</keyword>
<evidence type="ECO:0000313" key="10">
    <source>
        <dbReference type="Proteomes" id="UP001142055"/>
    </source>
</evidence>
<evidence type="ECO:0000256" key="2">
    <source>
        <dbReference type="ARBA" id="ARBA00022448"/>
    </source>
</evidence>
<keyword evidence="5 7" id="KW-1133">Transmembrane helix</keyword>
<feature type="transmembrane region" description="Helical" evidence="7">
    <location>
        <begin position="219"/>
        <end position="238"/>
    </location>
</feature>
<dbReference type="InterPro" id="IPR050382">
    <property type="entry name" value="MFS_Na/Anion_cotransporter"/>
</dbReference>
<feature type="transmembrane region" description="Helical" evidence="7">
    <location>
        <begin position="452"/>
        <end position="476"/>
    </location>
</feature>
<feature type="transmembrane region" description="Helical" evidence="7">
    <location>
        <begin position="359"/>
        <end position="378"/>
    </location>
</feature>
<comment type="caution">
    <text evidence="9">The sequence shown here is derived from an EMBL/GenBank/DDBJ whole genome shotgun (WGS) entry which is preliminary data.</text>
</comment>
<dbReference type="GO" id="GO:0006820">
    <property type="term" value="P:monoatomic anion transport"/>
    <property type="evidence" value="ECO:0007669"/>
    <property type="project" value="TreeGrafter"/>
</dbReference>
<protein>
    <recommendedName>
        <fullName evidence="8">Major facilitator superfamily (MFS) profile domain-containing protein</fullName>
    </recommendedName>
</protein>
<feature type="transmembrane region" description="Helical" evidence="7">
    <location>
        <begin position="124"/>
        <end position="141"/>
    </location>
</feature>
<evidence type="ECO:0000256" key="4">
    <source>
        <dbReference type="ARBA" id="ARBA00022847"/>
    </source>
</evidence>
<dbReference type="AlphaFoldDB" id="A0A9Q0MCE9"/>
<evidence type="ECO:0000256" key="6">
    <source>
        <dbReference type="ARBA" id="ARBA00023136"/>
    </source>
</evidence>
<dbReference type="InterPro" id="IPR036259">
    <property type="entry name" value="MFS_trans_sf"/>
</dbReference>
<feature type="transmembrane region" description="Helical" evidence="7">
    <location>
        <begin position="384"/>
        <end position="406"/>
    </location>
</feature>
<feature type="transmembrane region" description="Helical" evidence="7">
    <location>
        <begin position="277"/>
        <end position="302"/>
    </location>
</feature>
<feature type="transmembrane region" description="Helical" evidence="7">
    <location>
        <begin position="7"/>
        <end position="26"/>
    </location>
</feature>
<dbReference type="Proteomes" id="UP001142055">
    <property type="component" value="Chromosome 1"/>
</dbReference>
<dbReference type="FunFam" id="1.20.1250.20:FF:000003">
    <property type="entry name" value="Solute carrier family 17 member 3"/>
    <property type="match status" value="1"/>
</dbReference>
<keyword evidence="10" id="KW-1185">Reference proteome</keyword>
<dbReference type="SUPFAM" id="SSF103473">
    <property type="entry name" value="MFS general substrate transporter"/>
    <property type="match status" value="1"/>
</dbReference>
<reference evidence="9" key="1">
    <citation type="submission" date="2022-12" db="EMBL/GenBank/DDBJ databases">
        <title>Genome assemblies of Blomia tropicalis.</title>
        <authorList>
            <person name="Cui Y."/>
        </authorList>
    </citation>
    <scope>NUCLEOTIDE SEQUENCE</scope>
    <source>
        <tissue evidence="9">Adult mites</tissue>
    </source>
</reference>
<dbReference type="PANTHER" id="PTHR11662:SF399">
    <property type="entry name" value="FI19708P1-RELATED"/>
    <property type="match status" value="1"/>
</dbReference>